<dbReference type="GO" id="GO:0006338">
    <property type="term" value="P:chromatin remodeling"/>
    <property type="evidence" value="ECO:0007669"/>
    <property type="project" value="InterPro"/>
</dbReference>
<dbReference type="Pfam" id="PF04072">
    <property type="entry name" value="LCM"/>
    <property type="match status" value="1"/>
</dbReference>
<keyword evidence="4" id="KW-0805">Transcription regulation</keyword>
<dbReference type="Pfam" id="PF08265">
    <property type="entry name" value="YL1_C"/>
    <property type="match status" value="1"/>
</dbReference>
<keyword evidence="5" id="KW-0804">Transcription</keyword>
<dbReference type="Proteomes" id="UP000636800">
    <property type="component" value="Chromosome 7"/>
</dbReference>
<dbReference type="InterPro" id="IPR029063">
    <property type="entry name" value="SAM-dependent_MTases_sf"/>
</dbReference>
<evidence type="ECO:0000256" key="6">
    <source>
        <dbReference type="ARBA" id="ARBA00023242"/>
    </source>
</evidence>
<name>A0A835QQL9_VANPL</name>
<dbReference type="InterPro" id="IPR013272">
    <property type="entry name" value="Vps72/YL1_C"/>
</dbReference>
<dbReference type="Gene3D" id="3.40.50.150">
    <property type="entry name" value="Vaccinia Virus protein VP39"/>
    <property type="match status" value="1"/>
</dbReference>
<reference evidence="8 9" key="1">
    <citation type="journal article" date="2020" name="Nat. Food">
        <title>A phased Vanilla planifolia genome enables genetic improvement of flavour and production.</title>
        <authorList>
            <person name="Hasing T."/>
            <person name="Tang H."/>
            <person name="Brym M."/>
            <person name="Khazi F."/>
            <person name="Huang T."/>
            <person name="Chambers A.H."/>
        </authorList>
    </citation>
    <scope>NUCLEOTIDE SEQUENCE [LARGE SCALE GENOMIC DNA]</scope>
    <source>
        <tissue evidence="8">Leaf</tissue>
    </source>
</reference>
<dbReference type="SMART" id="SM00993">
    <property type="entry name" value="YL1_C"/>
    <property type="match status" value="1"/>
</dbReference>
<evidence type="ECO:0000256" key="5">
    <source>
        <dbReference type="ARBA" id="ARBA00023163"/>
    </source>
</evidence>
<evidence type="ECO:0000256" key="2">
    <source>
        <dbReference type="ARBA" id="ARBA00022603"/>
    </source>
</evidence>
<dbReference type="InterPro" id="IPR007213">
    <property type="entry name" value="Ppm1/Ppm2/Tcmp"/>
</dbReference>
<evidence type="ECO:0000259" key="7">
    <source>
        <dbReference type="SMART" id="SM00993"/>
    </source>
</evidence>
<comment type="caution">
    <text evidence="8">The sequence shown here is derived from an EMBL/GenBank/DDBJ whole genome shotgun (WGS) entry which is preliminary data.</text>
</comment>
<dbReference type="OrthoDB" id="4062651at2759"/>
<comment type="subcellular location">
    <subcellularLocation>
        <location evidence="1">Nucleus</location>
    </subcellularLocation>
</comment>
<evidence type="ECO:0000256" key="1">
    <source>
        <dbReference type="ARBA" id="ARBA00004123"/>
    </source>
</evidence>
<protein>
    <recommendedName>
        <fullName evidence="7">Vps72/YL1 C-terminal domain-containing protein</fullName>
    </recommendedName>
</protein>
<keyword evidence="9" id="KW-1185">Reference proteome</keyword>
<feature type="domain" description="Vps72/YL1 C-terminal" evidence="7">
    <location>
        <begin position="43"/>
        <end position="72"/>
    </location>
</feature>
<organism evidence="8 9">
    <name type="scientific">Vanilla planifolia</name>
    <name type="common">Vanilla</name>
    <dbReference type="NCBI Taxonomy" id="51239"/>
    <lineage>
        <taxon>Eukaryota</taxon>
        <taxon>Viridiplantae</taxon>
        <taxon>Streptophyta</taxon>
        <taxon>Embryophyta</taxon>
        <taxon>Tracheophyta</taxon>
        <taxon>Spermatophyta</taxon>
        <taxon>Magnoliopsida</taxon>
        <taxon>Liliopsida</taxon>
        <taxon>Asparagales</taxon>
        <taxon>Orchidaceae</taxon>
        <taxon>Vanilloideae</taxon>
        <taxon>Vanilleae</taxon>
        <taxon>Vanilla</taxon>
    </lineage>
</organism>
<dbReference type="PANTHER" id="PTHR31200:SF1">
    <property type="entry name" value="INO80 COMPLEX SUBUNIT C"/>
    <property type="match status" value="1"/>
</dbReference>
<proteinExistence type="predicted"/>
<dbReference type="SUPFAM" id="SSF53335">
    <property type="entry name" value="S-adenosyl-L-methionine-dependent methyltransferases"/>
    <property type="match status" value="1"/>
</dbReference>
<evidence type="ECO:0000256" key="3">
    <source>
        <dbReference type="ARBA" id="ARBA00022679"/>
    </source>
</evidence>
<evidence type="ECO:0000256" key="4">
    <source>
        <dbReference type="ARBA" id="ARBA00023015"/>
    </source>
</evidence>
<dbReference type="PANTHER" id="PTHR31200">
    <property type="entry name" value="INO80 COMPLEX SUBUNIT C"/>
    <property type="match status" value="1"/>
</dbReference>
<accession>A0A835QQL9</accession>
<dbReference type="AlphaFoldDB" id="A0A835QQL9"/>
<evidence type="ECO:0000313" key="9">
    <source>
        <dbReference type="Proteomes" id="UP000636800"/>
    </source>
</evidence>
<dbReference type="InterPro" id="IPR029525">
    <property type="entry name" value="INO80C/Ies6"/>
</dbReference>
<gene>
    <name evidence="8" type="ORF">HPP92_016081</name>
</gene>
<dbReference type="GO" id="GO:0008168">
    <property type="term" value="F:methyltransferase activity"/>
    <property type="evidence" value="ECO:0007669"/>
    <property type="project" value="UniProtKB-KW"/>
</dbReference>
<keyword evidence="3" id="KW-0808">Transferase</keyword>
<keyword evidence="6" id="KW-0539">Nucleus</keyword>
<sequence>SSRGRHWKHLKQILQAENFQSYPANEPNYLNIETPPSMYPSKKFCDITGFEAPYVDPRTKLRYASPEVSNESRRDFIAHWPLESHTGARSETIGEELERIGSPLFMYLPALAGVVNYTFHCVPFMAFSSVRQRKIAGIVARLGGEATNLNLQAALQAAYLRFQETLRPGISSHLFSCEILFFIDPYAECLVSPLFFDHDPNPMISPVHYRLATKFIDDRILHEISSMQELRQIVLLTDGMDTRPYRLNWHDEQSFMIYLQTMSSKKHIKSFKGLPILTLDDFVGILTLVSSLAMKGCLFVGELPCWLLCTKHDDKASLTNWIKAPNYNFLHRLFYCSCFLAKFLSHLALQRWMEKLFLSNGFQVKVVDYNELARDMHDLPKAGPANVLFVAKQLKLSDAQMDAWRVHFERIEEEGDEEGFEEL</sequence>
<dbReference type="GO" id="GO:0032259">
    <property type="term" value="P:methylation"/>
    <property type="evidence" value="ECO:0007669"/>
    <property type="project" value="UniProtKB-KW"/>
</dbReference>
<keyword evidence="2" id="KW-0489">Methyltransferase</keyword>
<evidence type="ECO:0000313" key="8">
    <source>
        <dbReference type="EMBL" id="KAG0474224.1"/>
    </source>
</evidence>
<dbReference type="EMBL" id="JADCNL010000007">
    <property type="protein sequence ID" value="KAG0474224.1"/>
    <property type="molecule type" value="Genomic_DNA"/>
</dbReference>
<feature type="non-terminal residue" evidence="8">
    <location>
        <position position="1"/>
    </location>
</feature>
<dbReference type="GO" id="GO:0031011">
    <property type="term" value="C:Ino80 complex"/>
    <property type="evidence" value="ECO:0007669"/>
    <property type="project" value="InterPro"/>
</dbReference>